<dbReference type="Pfam" id="PF08424">
    <property type="entry name" value="NRDE-2"/>
    <property type="match status" value="1"/>
</dbReference>
<dbReference type="GO" id="GO:0031048">
    <property type="term" value="P:regulatory ncRNA-mediated heterochromatin formation"/>
    <property type="evidence" value="ECO:0007669"/>
    <property type="project" value="TreeGrafter"/>
</dbReference>
<feature type="compositionally biased region" description="Basic residues" evidence="5">
    <location>
        <begin position="224"/>
        <end position="246"/>
    </location>
</feature>
<evidence type="ECO:0000256" key="2">
    <source>
        <dbReference type="ARBA" id="ARBA00009265"/>
    </source>
</evidence>
<evidence type="ECO:0000313" key="6">
    <source>
        <dbReference type="Proteomes" id="UP000887575"/>
    </source>
</evidence>
<feature type="region of interest" description="Disordered" evidence="5">
    <location>
        <begin position="1"/>
        <end position="159"/>
    </location>
</feature>
<dbReference type="GO" id="GO:0071013">
    <property type="term" value="C:catalytic step 2 spliceosome"/>
    <property type="evidence" value="ECO:0007669"/>
    <property type="project" value="TreeGrafter"/>
</dbReference>
<feature type="compositionally biased region" description="Polar residues" evidence="5">
    <location>
        <begin position="13"/>
        <end position="54"/>
    </location>
</feature>
<name>A0AAF3F2J0_9BILA</name>
<organism evidence="6 7">
    <name type="scientific">Mesorhabditis belari</name>
    <dbReference type="NCBI Taxonomy" id="2138241"/>
    <lineage>
        <taxon>Eukaryota</taxon>
        <taxon>Metazoa</taxon>
        <taxon>Ecdysozoa</taxon>
        <taxon>Nematoda</taxon>
        <taxon>Chromadorea</taxon>
        <taxon>Rhabditida</taxon>
        <taxon>Rhabditina</taxon>
        <taxon>Rhabditomorpha</taxon>
        <taxon>Rhabditoidea</taxon>
        <taxon>Rhabditidae</taxon>
        <taxon>Mesorhabditinae</taxon>
        <taxon>Mesorhabditis</taxon>
    </lineage>
</organism>
<comment type="subcellular location">
    <subcellularLocation>
        <location evidence="1">Nucleus</location>
    </subcellularLocation>
</comment>
<sequence length="1296" mass="150130">MNQEQKYEKNDESNGSQATRSIFASVSANNMTPQAMGTSRSNENRFSTFPSKLSQEAEHAKQQEMLLYQKLQLDRSAEHERDRREREAKRRRLERWKDNRRAPRVTNHGDSDSDSDGAPKSRSTLICSDGEGGEDEVREEEMLRPKVNNSVQVSRVAQGKFRNVNPLRLNQLLLLNAGDKPESQQSSSQQRPANVQLTQAKDEISTSRRSDKKKRKSLSDADRNRRRKKSRSSGRKDSKRKKRRHRDSSSSSSSSDHSRKRSRHSKKKRHRRDSSSSPSSGASRKRRPKEKWCFLDVKNLDVTSRLGFDRATIFDREPSIELFQHDHVYKRERVQYNIKCLIVLGPRIAQTQRQFYEQWSREIYGEGTFSKAKPKRIFDRRIRWSANPENYFATKCGPIVDYMPLSSGRLDRPTTVDEETDMQMSKNEDISTDQMLIEIKGGGKSRRIKEKLKDINEALNKARANSTSKRVAIESLWIKKLELEDADHEHQAIKLQDAGEAPPTEQQYLAVKMSKIDAATKEVPSSLMLFKVAISVKKEVLTEEEMNTLFTSKIQAFASDPNFWDLWIDTLLYDMKFYNAKRIDEIFNEAIKRLDAILRGEYNVPRNLTDDKTKKGAILLLLQRRTEHLIQSGSAAKAVAFSQAILGHLWIPAQFVADLDSRDKKKLEQIAKSLEGYWDSGAAKIGDANAILWKNWNANETYAEPEIAEENQELHFLETQMVKGIAAKYEYQLARAKLWAELERLRENYYCRPIRISNDDFTAEDWSRLIRFEDLNLPNIDNDRVALFAIRLPNTFGRRRPFMWDSIPLIAKEFGGFNIDSRVPKNLDLFVDRLCKKLSIEVSNKTVARIHLSFRVLRIFDDVDDENMDATGKLRELLKQISMLTMELQKVGNERKIVIYPSILAMREAAKWFETARTSQMQLVFIKAIAVIWSQISEDISCKKNFLSIEDPMIFSLYATLLYLLIQIVDRPSFTIWLLTKVATDVFPATKDLLAKISEEPKLSGPEVLLGVQAWTQREGFYTSMTMETELTPLGLYQPATIFSVLFMHLQYVVGQGASKERFESRWKAMRSLVTTLNIDFDGAFAIREAAKLIEGHNKRYRNGSSKLYEILSFGTQRYPSDIQLRKMECESHITRPFLQRTIFGKRLRDEHQKAIASKNIVDSRILAVTRTYFSRRVFEHIMLRLETKETAQTTLRLLIKEYQDVATMQKEPFFWCQLISLFIERNEIENAYEAYMQGAKSCVWSRALHLHWAKYANPAQVEQIQKLMAQKDIKMLIEEELVDEYLKINAKGVLL</sequence>
<dbReference type="WBParaSite" id="MBELARI_LOCUS20691">
    <property type="protein sequence ID" value="MBELARI_LOCUS20691"/>
    <property type="gene ID" value="MBELARI_LOCUS20691"/>
</dbReference>
<proteinExistence type="inferred from homology"/>
<keyword evidence="3" id="KW-0539">Nucleus</keyword>
<keyword evidence="6" id="KW-1185">Reference proteome</keyword>
<accession>A0AAF3F2J0</accession>
<dbReference type="Proteomes" id="UP000887575">
    <property type="component" value="Unassembled WGS sequence"/>
</dbReference>
<feature type="compositionally biased region" description="Basic residues" evidence="5">
    <location>
        <begin position="258"/>
        <end position="272"/>
    </location>
</feature>
<evidence type="ECO:0000313" key="7">
    <source>
        <dbReference type="WBParaSite" id="MBELARI_LOCUS20691"/>
    </source>
</evidence>
<feature type="compositionally biased region" description="Basic and acidic residues" evidence="5">
    <location>
        <begin position="95"/>
        <end position="111"/>
    </location>
</feature>
<evidence type="ECO:0000256" key="1">
    <source>
        <dbReference type="ARBA" id="ARBA00004123"/>
    </source>
</evidence>
<dbReference type="PANTHER" id="PTHR13471:SF0">
    <property type="entry name" value="NUCLEAR EXOSOME REGULATOR NRDE2"/>
    <property type="match status" value="1"/>
</dbReference>
<evidence type="ECO:0000256" key="4">
    <source>
        <dbReference type="SAM" id="Coils"/>
    </source>
</evidence>
<feature type="compositionally biased region" description="Basic and acidic residues" evidence="5">
    <location>
        <begin position="200"/>
        <end position="209"/>
    </location>
</feature>
<evidence type="ECO:0000256" key="5">
    <source>
        <dbReference type="SAM" id="MobiDB-lite"/>
    </source>
</evidence>
<evidence type="ECO:0000256" key="3">
    <source>
        <dbReference type="ARBA" id="ARBA00023242"/>
    </source>
</evidence>
<feature type="compositionally biased region" description="Basic and acidic residues" evidence="5">
    <location>
        <begin position="72"/>
        <end position="88"/>
    </location>
</feature>
<reference evidence="7" key="1">
    <citation type="submission" date="2024-02" db="UniProtKB">
        <authorList>
            <consortium name="WormBaseParasite"/>
        </authorList>
    </citation>
    <scope>IDENTIFICATION</scope>
</reference>
<feature type="compositionally biased region" description="Basic and acidic residues" evidence="5">
    <location>
        <begin position="1"/>
        <end position="12"/>
    </location>
</feature>
<keyword evidence="4" id="KW-0175">Coiled coil</keyword>
<comment type="similarity">
    <text evidence="2">Belongs to the NRDE2 family.</text>
</comment>
<protein>
    <submittedName>
        <fullName evidence="7">Uncharacterized protein</fullName>
    </submittedName>
</protein>
<feature type="region of interest" description="Disordered" evidence="5">
    <location>
        <begin position="179"/>
        <end position="288"/>
    </location>
</feature>
<dbReference type="GO" id="GO:1902369">
    <property type="term" value="P:negative regulation of RNA catabolic process"/>
    <property type="evidence" value="ECO:0007669"/>
    <property type="project" value="TreeGrafter"/>
</dbReference>
<dbReference type="InterPro" id="IPR013633">
    <property type="entry name" value="NRDE-2"/>
</dbReference>
<feature type="coiled-coil region" evidence="4">
    <location>
        <begin position="445"/>
        <end position="498"/>
    </location>
</feature>
<dbReference type="PANTHER" id="PTHR13471">
    <property type="entry name" value="TETRATRICOPEPTIDE-LIKE HELICAL"/>
    <property type="match status" value="1"/>
</dbReference>